<keyword evidence="1" id="KW-0597">Phosphoprotein</keyword>
<reference evidence="3 4" key="1">
    <citation type="submission" date="2015-06" db="EMBL/GenBank/DDBJ databases">
        <title>A Comprehensive Approach to Explore the Metabolic and Phylogenetic Diversity of Bacterial Steroid Degradation in the Environment: Testosterone as an Example.</title>
        <authorList>
            <person name="Yang F.-C."/>
            <person name="Chen Y.-L."/>
            <person name="Yu C.-P."/>
            <person name="Tang S.-L."/>
            <person name="Wang P.-H."/>
            <person name="Ismail W."/>
            <person name="Wang C.-H."/>
            <person name="Yang C.-Y."/>
            <person name="Chiang Y.-R."/>
        </authorList>
    </citation>
    <scope>NUCLEOTIDE SEQUENCE [LARGE SCALE GENOMIC DNA]</scope>
    <source>
        <strain evidence="3 4">DSM 18526</strain>
    </source>
</reference>
<dbReference type="InterPro" id="IPR011006">
    <property type="entry name" value="CheY-like_superfamily"/>
</dbReference>
<dbReference type="SUPFAM" id="SSF52172">
    <property type="entry name" value="CheY-like"/>
    <property type="match status" value="1"/>
</dbReference>
<gene>
    <name evidence="3" type="ORF">ACG33_14220</name>
</gene>
<dbReference type="EMBL" id="CP011971">
    <property type="protein sequence ID" value="AMN48232.1"/>
    <property type="molecule type" value="Genomic_DNA"/>
</dbReference>
<dbReference type="KEGG" id="sdf:ACG33_14220"/>
<proteinExistence type="predicted"/>
<feature type="modified residue" description="4-aspartylphosphate" evidence="1">
    <location>
        <position position="67"/>
    </location>
</feature>
<dbReference type="Proteomes" id="UP000070250">
    <property type="component" value="Chromosome"/>
</dbReference>
<evidence type="ECO:0000313" key="4">
    <source>
        <dbReference type="Proteomes" id="UP000070250"/>
    </source>
</evidence>
<name>A0A127FCX2_STEDE</name>
<dbReference type="Pfam" id="PF00072">
    <property type="entry name" value="Response_reg"/>
    <property type="match status" value="1"/>
</dbReference>
<organism evidence="3 4">
    <name type="scientific">Steroidobacter denitrificans</name>
    <dbReference type="NCBI Taxonomy" id="465721"/>
    <lineage>
        <taxon>Bacteria</taxon>
        <taxon>Pseudomonadati</taxon>
        <taxon>Pseudomonadota</taxon>
        <taxon>Gammaproteobacteria</taxon>
        <taxon>Steroidobacterales</taxon>
        <taxon>Steroidobacteraceae</taxon>
        <taxon>Steroidobacter</taxon>
    </lineage>
</organism>
<dbReference type="RefSeq" id="WP_066922162.1">
    <property type="nucleotide sequence ID" value="NZ_CP011971.1"/>
</dbReference>
<evidence type="ECO:0000313" key="3">
    <source>
        <dbReference type="EMBL" id="AMN48232.1"/>
    </source>
</evidence>
<dbReference type="SMART" id="SM00448">
    <property type="entry name" value="REC"/>
    <property type="match status" value="1"/>
</dbReference>
<dbReference type="AlphaFoldDB" id="A0A127FCX2"/>
<dbReference type="Gene3D" id="3.40.50.2300">
    <property type="match status" value="1"/>
</dbReference>
<dbReference type="GO" id="GO:0000160">
    <property type="term" value="P:phosphorelay signal transduction system"/>
    <property type="evidence" value="ECO:0007669"/>
    <property type="project" value="InterPro"/>
</dbReference>
<dbReference type="PROSITE" id="PS50110">
    <property type="entry name" value="RESPONSE_REGULATORY"/>
    <property type="match status" value="1"/>
</dbReference>
<dbReference type="PATRIC" id="fig|465721.4.peg.3041"/>
<keyword evidence="4" id="KW-1185">Reference proteome</keyword>
<evidence type="ECO:0000256" key="1">
    <source>
        <dbReference type="PROSITE-ProRule" id="PRU00169"/>
    </source>
</evidence>
<feature type="domain" description="Response regulatory" evidence="2">
    <location>
        <begin position="17"/>
        <end position="132"/>
    </location>
</feature>
<dbReference type="InterPro" id="IPR052048">
    <property type="entry name" value="ST_Response_Regulator"/>
</dbReference>
<protein>
    <submittedName>
        <fullName evidence="3">Chemotaxis protein CheY</fullName>
    </submittedName>
</protein>
<evidence type="ECO:0000259" key="2">
    <source>
        <dbReference type="PROSITE" id="PS50110"/>
    </source>
</evidence>
<dbReference type="InterPro" id="IPR001789">
    <property type="entry name" value="Sig_transdc_resp-reg_receiver"/>
</dbReference>
<dbReference type="PANTHER" id="PTHR43228:SF1">
    <property type="entry name" value="TWO-COMPONENT RESPONSE REGULATOR ARR22"/>
    <property type="match status" value="1"/>
</dbReference>
<accession>A0A127FCX2</accession>
<dbReference type="PANTHER" id="PTHR43228">
    <property type="entry name" value="TWO-COMPONENT RESPONSE REGULATOR"/>
    <property type="match status" value="1"/>
</dbReference>
<sequence length="139" mass="15107">MALASVKGGAPANGRLKLMICDDSNIIRRKIERELQIDRLQVIATAANGRQAVEAFRKEPADVVTMDLTMPEMDGIECVENLVQMKPDVLILVISALADKATAIEALKKGANGFLCKPFTDRQLTEALQELLRGAGNDD</sequence>
<dbReference type="STRING" id="465721.ACG33_14220"/>